<accession>A0A194VYG5</accession>
<dbReference type="SMR" id="A0A194VYG5"/>
<sequence length="528" mass="56298">MDALSNLKDHCPDWAKRLDELSGQIEQRQLDLAEFAAQQQQQQQQQPVRSSDGRTGSKKLVRNRGSTESLRPKDEGEAHSGSDTPGRTSPEHSSNNNNNKNKNAAHDARRASVASRGGIDKPQKGHPTNGNGNGNGNGNSSGSGNGSSPSAKARATMRRTQLSRQRAAAAAAESILSADGATPAKYRSRNLVIVYYDSYVQSFFEELVKFVSASRNLMRKAKMAARVAQIKRMAELEMPDDGSEPSGEDHLRWNGNGAAGVLPPQPAPMALKPDTPITEPPATNGEKMENGVGEKKELELPAIDDKPDQRNGNGDLAVPSPAGPPYIRPATVSNGNINGHKPLSPTPGPTPAPISVRPSVTAGFSSFSSSGLGFGSSQKPDVFDELDKGLEFVQSMCEHAAHQFLRVGDCADEIIKIKDRLNETKEKADTEMRRMLEQRDANGAPGAGAREEPIRIRTYRPQSMRKSALGMSPAVARTATTSRPGSGRFSIPKGGGDKPVAAAESGEIEGLLGLSNGSLEVDEFAGDK</sequence>
<feature type="region of interest" description="Disordered" evidence="1">
    <location>
        <begin position="238"/>
        <end position="357"/>
    </location>
</feature>
<proteinExistence type="predicted"/>
<keyword evidence="3" id="KW-1185">Reference proteome</keyword>
<reference evidence="2" key="1">
    <citation type="submission" date="2014-12" db="EMBL/GenBank/DDBJ databases">
        <title>Genome Sequence of Valsa Canker Pathogens Uncovers a Specific Adaption of Colonization on Woody Bark.</title>
        <authorList>
            <person name="Yin Z."/>
            <person name="Liu H."/>
            <person name="Gao X."/>
            <person name="Li Z."/>
            <person name="Song N."/>
            <person name="Ke X."/>
            <person name="Dai Q."/>
            <person name="Wu Y."/>
            <person name="Sun Y."/>
            <person name="Xu J.-R."/>
            <person name="Kang Z.K."/>
            <person name="Wang L."/>
            <person name="Huang L."/>
        </authorList>
    </citation>
    <scope>NUCLEOTIDE SEQUENCE [LARGE SCALE GENOMIC DNA]</scope>
    <source>
        <strain evidence="2">03-8</strain>
    </source>
</reference>
<protein>
    <submittedName>
        <fullName evidence="2">Uncharacterized protein</fullName>
    </submittedName>
</protein>
<dbReference type="EMBL" id="CM003101">
    <property type="protein sequence ID" value="KUI68845.1"/>
    <property type="molecule type" value="Genomic_DNA"/>
</dbReference>
<name>A0A194VYG5_CYTMA</name>
<organism evidence="2 3">
    <name type="scientific">Cytospora mali</name>
    <name type="common">Apple Valsa canker fungus</name>
    <name type="synonym">Valsa mali</name>
    <dbReference type="NCBI Taxonomy" id="578113"/>
    <lineage>
        <taxon>Eukaryota</taxon>
        <taxon>Fungi</taxon>
        <taxon>Dikarya</taxon>
        <taxon>Ascomycota</taxon>
        <taxon>Pezizomycotina</taxon>
        <taxon>Sordariomycetes</taxon>
        <taxon>Sordariomycetidae</taxon>
        <taxon>Diaporthales</taxon>
        <taxon>Cytosporaceae</taxon>
        <taxon>Cytospora</taxon>
    </lineage>
</organism>
<evidence type="ECO:0000313" key="3">
    <source>
        <dbReference type="Proteomes" id="UP000078559"/>
    </source>
</evidence>
<evidence type="ECO:0000313" key="2">
    <source>
        <dbReference type="EMBL" id="KUI68845.1"/>
    </source>
</evidence>
<feature type="compositionally biased region" description="Polar residues" evidence="1">
    <location>
        <begin position="81"/>
        <end position="94"/>
    </location>
</feature>
<gene>
    <name evidence="2" type="ORF">VM1G_04175</name>
</gene>
<feature type="compositionally biased region" description="Basic and acidic residues" evidence="1">
    <location>
        <begin position="70"/>
        <end position="80"/>
    </location>
</feature>
<dbReference type="OrthoDB" id="3886346at2759"/>
<feature type="region of interest" description="Disordered" evidence="1">
    <location>
        <begin position="459"/>
        <end position="502"/>
    </location>
</feature>
<evidence type="ECO:0000256" key="1">
    <source>
        <dbReference type="SAM" id="MobiDB-lite"/>
    </source>
</evidence>
<dbReference type="Proteomes" id="UP000078559">
    <property type="component" value="Chromosome 4"/>
</dbReference>
<feature type="region of interest" description="Disordered" evidence="1">
    <location>
        <begin position="35"/>
        <end position="166"/>
    </location>
</feature>
<dbReference type="AlphaFoldDB" id="A0A194VYG5"/>
<feature type="compositionally biased region" description="Basic and acidic residues" evidence="1">
    <location>
        <begin position="286"/>
        <end position="309"/>
    </location>
</feature>
<feature type="compositionally biased region" description="Gly residues" evidence="1">
    <location>
        <begin position="131"/>
        <end position="145"/>
    </location>
</feature>